<evidence type="ECO:0000313" key="1">
    <source>
        <dbReference type="EMBL" id="MFC4197711.1"/>
    </source>
</evidence>
<name>A0ABV8NLL2_9SPHI</name>
<evidence type="ECO:0000313" key="2">
    <source>
        <dbReference type="Proteomes" id="UP001595792"/>
    </source>
</evidence>
<comment type="caution">
    <text evidence="1">The sequence shown here is derived from an EMBL/GenBank/DDBJ whole genome shotgun (WGS) entry which is preliminary data.</text>
</comment>
<dbReference type="Proteomes" id="UP001595792">
    <property type="component" value="Unassembled WGS sequence"/>
</dbReference>
<dbReference type="EMBL" id="JBHSBY010000125">
    <property type="protein sequence ID" value="MFC4197711.1"/>
    <property type="molecule type" value="Genomic_DNA"/>
</dbReference>
<dbReference type="Pfam" id="PF06067">
    <property type="entry name" value="DUF932"/>
    <property type="match status" value="1"/>
</dbReference>
<accession>A0ABV8NLL2</accession>
<keyword evidence="2" id="KW-1185">Reference proteome</keyword>
<dbReference type="InterPro" id="IPR026325">
    <property type="entry name" value="DUF932"/>
</dbReference>
<gene>
    <name evidence="1" type="ORF">ACFOUY_13485</name>
</gene>
<reference evidence="2" key="1">
    <citation type="journal article" date="2019" name="Int. J. Syst. Evol. Microbiol.">
        <title>The Global Catalogue of Microorganisms (GCM) 10K type strain sequencing project: providing services to taxonomists for standard genome sequencing and annotation.</title>
        <authorList>
            <consortium name="The Broad Institute Genomics Platform"/>
            <consortium name="The Broad Institute Genome Sequencing Center for Infectious Disease"/>
            <person name="Wu L."/>
            <person name="Ma J."/>
        </authorList>
    </citation>
    <scope>NUCLEOTIDE SEQUENCE [LARGE SCALE GENOMIC DNA]</scope>
    <source>
        <strain evidence="2">CCM 8689</strain>
    </source>
</reference>
<sequence>MANVKEKIWKVIGKDIDRNATSAEAILQAGLDFEVAKHPNLHTLPSGNNIISGNSFFTYRTDTEAILGDKIGRDYEVVQNIDAFSFFDNIVGGRGGIQYETAGALGYGETIFITAKLPDQIRVGRDDLIDQYLFLTSTHDGLGSITIAFTPVRIWCANTLNAAMKNCSNQIKIRHTASAAEKLQGAHKMLGVSDQLCAELEAIFNRWSRVRISDPEVKRIIQLAMVPNKETFEKLKVGKESELSSHYNNMVSSVFDYAMTAESQQEATTKGTLFGAYNSVTGYFQNVRNFRDDESKFKSIMYGTGFDRSQVTFDLCADFAKHGNDALKLN</sequence>
<dbReference type="NCBIfam" id="TIGR03299">
    <property type="entry name" value="LGT_TIGR03299"/>
    <property type="match status" value="1"/>
</dbReference>
<proteinExistence type="predicted"/>
<protein>
    <submittedName>
        <fullName evidence="1">DUF932 domain-containing protein</fullName>
    </submittedName>
</protein>
<organism evidence="1 2">
    <name type="scientific">Pedobacter jamesrossensis</name>
    <dbReference type="NCBI Taxonomy" id="1908238"/>
    <lineage>
        <taxon>Bacteria</taxon>
        <taxon>Pseudomonadati</taxon>
        <taxon>Bacteroidota</taxon>
        <taxon>Sphingobacteriia</taxon>
        <taxon>Sphingobacteriales</taxon>
        <taxon>Sphingobacteriaceae</taxon>
        <taxon>Pedobacter</taxon>
    </lineage>
</organism>
<dbReference type="InterPro" id="IPR017686">
    <property type="entry name" value="Phg/plasmid-like_prot"/>
</dbReference>
<dbReference type="RefSeq" id="WP_378961347.1">
    <property type="nucleotide sequence ID" value="NZ_JBHRXC010000001.1"/>
</dbReference>